<dbReference type="RefSeq" id="WP_369736435.1">
    <property type="nucleotide sequence ID" value="NZ_JBGEDP010000001.1"/>
</dbReference>
<dbReference type="InterPro" id="IPR015422">
    <property type="entry name" value="PyrdxlP-dep_Trfase_small"/>
</dbReference>
<keyword evidence="3" id="KW-1185">Reference proteome</keyword>
<keyword evidence="2" id="KW-0032">Aminotransferase</keyword>
<evidence type="ECO:0000313" key="2">
    <source>
        <dbReference type="EMBL" id="MEY8013776.1"/>
    </source>
</evidence>
<gene>
    <name evidence="2" type="ORF">AB8998_01245</name>
</gene>
<sequence length="265" mass="27866">MREAFGEKFDVPAGYLNTAAIGLPFARVADTLVGTIAQWRAGALQLADFDADVVAARNAWARLVGVAPSDVATGASVSQLIGLVAASVPDGTKVLAVHNEFTSVTFPFAAQRHRGITVVEAKPAELLSQLPGHDLVAVSAVQSADGAGLDLDELRTAAEAAGARVLIDVSQAAGWQPLQLHWAEFVVGAAYKWLLAPRGAAWMAVRRDALADVVPQVANWFGAEDIWSGLYGLPLRLARDARRLDLSPVASRGVVYEPVSPVGVS</sequence>
<dbReference type="PANTHER" id="PTHR43586">
    <property type="entry name" value="CYSTEINE DESULFURASE"/>
    <property type="match status" value="1"/>
</dbReference>
<protein>
    <submittedName>
        <fullName evidence="2">Aminotransferase class V-fold PLP-dependent enzyme</fullName>
    </submittedName>
</protein>
<feature type="domain" description="Aminotransferase class V" evidence="1">
    <location>
        <begin position="74"/>
        <end position="213"/>
    </location>
</feature>
<dbReference type="InterPro" id="IPR000192">
    <property type="entry name" value="Aminotrans_V_dom"/>
</dbReference>
<dbReference type="GO" id="GO:0008483">
    <property type="term" value="F:transaminase activity"/>
    <property type="evidence" value="ECO:0007669"/>
    <property type="project" value="UniProtKB-KW"/>
</dbReference>
<dbReference type="Pfam" id="PF00266">
    <property type="entry name" value="Aminotran_5"/>
    <property type="match status" value="1"/>
</dbReference>
<accession>A0ABV4BTZ4</accession>
<dbReference type="SUPFAM" id="SSF53383">
    <property type="entry name" value="PLP-dependent transferases"/>
    <property type="match status" value="1"/>
</dbReference>
<dbReference type="InterPro" id="IPR015421">
    <property type="entry name" value="PyrdxlP-dep_Trfase_major"/>
</dbReference>
<dbReference type="EMBL" id="JBGEDP010000001">
    <property type="protein sequence ID" value="MEY8013776.1"/>
    <property type="molecule type" value="Genomic_DNA"/>
</dbReference>
<dbReference type="InterPro" id="IPR015424">
    <property type="entry name" value="PyrdxlP-dep_Trfase"/>
</dbReference>
<dbReference type="Gene3D" id="3.90.1150.10">
    <property type="entry name" value="Aspartate Aminotransferase, domain 1"/>
    <property type="match status" value="1"/>
</dbReference>
<keyword evidence="2" id="KW-0808">Transferase</keyword>
<comment type="caution">
    <text evidence="2">The sequence shown here is derived from an EMBL/GenBank/DDBJ whole genome shotgun (WGS) entry which is preliminary data.</text>
</comment>
<dbReference type="Gene3D" id="3.40.640.10">
    <property type="entry name" value="Type I PLP-dependent aspartate aminotransferase-like (Major domain)"/>
    <property type="match status" value="1"/>
</dbReference>
<proteinExistence type="predicted"/>
<reference evidence="2 3" key="1">
    <citation type="submission" date="2024-08" db="EMBL/GenBank/DDBJ databases">
        <title>Mycobacterium servetensis sp. nov., a novel rapid-growing mycobacterial species recovered from a human patient in Zaragoza, Spain.</title>
        <authorList>
            <person name="Tristancho-Baro A.I."/>
            <person name="Buenestado-Serrano S."/>
            <person name="Garcia De Viedma D."/>
            <person name="Milagro-Beamonte A."/>
            <person name="Burillo N."/>
            <person name="Sanz S."/>
            <person name="Lopez-Calleja A.I."/>
            <person name="Penas-Utrilla D."/>
            <person name="Guardingo M."/>
            <person name="Garcia M.J."/>
            <person name="Vinuelas-Bayon J."/>
        </authorList>
    </citation>
    <scope>NUCLEOTIDE SEQUENCE [LARGE SCALE GENOMIC DNA]</scope>
    <source>
        <strain evidence="3">HUMS_12744610</strain>
    </source>
</reference>
<evidence type="ECO:0000259" key="1">
    <source>
        <dbReference type="Pfam" id="PF00266"/>
    </source>
</evidence>
<dbReference type="Proteomes" id="UP001564760">
    <property type="component" value="Unassembled WGS sequence"/>
</dbReference>
<name>A0ABV4BTZ4_9MYCO</name>
<dbReference type="PANTHER" id="PTHR43586:SF21">
    <property type="entry name" value="PYRIDOXAL PHOSPHATE (PLP)-DEPENDENT ASPARTATE AMINOTRANSFERASE SUPERFAMILY"/>
    <property type="match status" value="1"/>
</dbReference>
<evidence type="ECO:0000313" key="3">
    <source>
        <dbReference type="Proteomes" id="UP001564760"/>
    </source>
</evidence>
<organism evidence="2 3">
    <name type="scientific">Mycobacterium servetii</name>
    <dbReference type="NCBI Taxonomy" id="3237418"/>
    <lineage>
        <taxon>Bacteria</taxon>
        <taxon>Bacillati</taxon>
        <taxon>Actinomycetota</taxon>
        <taxon>Actinomycetes</taxon>
        <taxon>Mycobacteriales</taxon>
        <taxon>Mycobacteriaceae</taxon>
        <taxon>Mycobacterium</taxon>
    </lineage>
</organism>